<feature type="transmembrane region" description="Helical" evidence="1">
    <location>
        <begin position="252"/>
        <end position="274"/>
    </location>
</feature>
<dbReference type="Proteomes" id="UP000694844">
    <property type="component" value="Chromosome 3"/>
</dbReference>
<evidence type="ECO:0000256" key="1">
    <source>
        <dbReference type="SAM" id="Phobius"/>
    </source>
</evidence>
<dbReference type="SUPFAM" id="SSF48726">
    <property type="entry name" value="Immunoglobulin"/>
    <property type="match status" value="1"/>
</dbReference>
<evidence type="ECO:0000313" key="3">
    <source>
        <dbReference type="RefSeq" id="XP_022323849.1"/>
    </source>
</evidence>
<keyword evidence="1" id="KW-1133">Transmembrane helix</keyword>
<proteinExistence type="predicted"/>
<dbReference type="InterPro" id="IPR036179">
    <property type="entry name" value="Ig-like_dom_sf"/>
</dbReference>
<dbReference type="Gene3D" id="2.60.40.10">
    <property type="entry name" value="Immunoglobulins"/>
    <property type="match status" value="1"/>
</dbReference>
<dbReference type="InterPro" id="IPR036116">
    <property type="entry name" value="FN3_sf"/>
</dbReference>
<keyword evidence="2" id="KW-1185">Reference proteome</keyword>
<protein>
    <submittedName>
        <fullName evidence="3">Uncharacterized protein LOC111124884</fullName>
    </submittedName>
</protein>
<dbReference type="KEGG" id="cvn:111124884"/>
<dbReference type="SUPFAM" id="SSF49265">
    <property type="entry name" value="Fibronectin type III"/>
    <property type="match status" value="1"/>
</dbReference>
<reference evidence="3" key="1">
    <citation type="submission" date="2025-08" db="UniProtKB">
        <authorList>
            <consortium name="RefSeq"/>
        </authorList>
    </citation>
    <scope>IDENTIFICATION</scope>
    <source>
        <tissue evidence="3">Whole sample</tissue>
    </source>
</reference>
<keyword evidence="1" id="KW-0812">Transmembrane</keyword>
<dbReference type="RefSeq" id="XP_022323849.1">
    <property type="nucleotide sequence ID" value="XM_022468141.1"/>
</dbReference>
<dbReference type="OrthoDB" id="6162853at2759"/>
<keyword evidence="1" id="KW-0472">Membrane</keyword>
<organism evidence="2 3">
    <name type="scientific">Crassostrea virginica</name>
    <name type="common">Eastern oyster</name>
    <dbReference type="NCBI Taxonomy" id="6565"/>
    <lineage>
        <taxon>Eukaryota</taxon>
        <taxon>Metazoa</taxon>
        <taxon>Spiralia</taxon>
        <taxon>Lophotrochozoa</taxon>
        <taxon>Mollusca</taxon>
        <taxon>Bivalvia</taxon>
        <taxon>Autobranchia</taxon>
        <taxon>Pteriomorphia</taxon>
        <taxon>Ostreida</taxon>
        <taxon>Ostreoidea</taxon>
        <taxon>Ostreidae</taxon>
        <taxon>Crassostrea</taxon>
    </lineage>
</organism>
<name>A0A8B8D8I2_CRAVI</name>
<dbReference type="AlphaFoldDB" id="A0A8B8D8I2"/>
<dbReference type="GeneID" id="111124884"/>
<dbReference type="InterPro" id="IPR013783">
    <property type="entry name" value="Ig-like_fold"/>
</dbReference>
<gene>
    <name evidence="3" type="primary">LOC111124884</name>
</gene>
<accession>A0A8B8D8I2</accession>
<sequence length="314" mass="35016">MSQKSVRAPLATPLPGRSVMTRTYQVTASNGIQSNHSTTVYLYVYCSPRLTTAGTSVTFYVYNNRYLQGEILVLSYPQPNFSLVLPNGAPNRHIITSIYTISSNQFKLTLTRSSLQPEDYGRYVLDISNNYGSRTVSVSIIPQSKPYPPVHVLVHCGHGEGSVTWQSSYFGYEHQYSIVQFSTDNVHFVNGTHVTTEKTKQGIYQTRVYNLQDNTYYFLRVFTTNTYGFSTSSVKNCSMESTEDGPSDSSTVVVGSVLASLLALALGAVVFLSFKYFTSARKPRDSMLPKDNTEESTGLDNHLYEPLNSEIKVL</sequence>
<evidence type="ECO:0000313" key="2">
    <source>
        <dbReference type="Proteomes" id="UP000694844"/>
    </source>
</evidence>